<feature type="binding site" evidence="3">
    <location>
        <position position="144"/>
    </location>
    <ligand>
        <name>Zn(2+)</name>
        <dbReference type="ChEBI" id="CHEBI:29105"/>
        <label>2</label>
    </ligand>
</feature>
<dbReference type="InterPro" id="IPR011650">
    <property type="entry name" value="Peptidase_M20_dimer"/>
</dbReference>
<dbReference type="PANTHER" id="PTHR32494:SF5">
    <property type="entry name" value="ALLANTOATE AMIDOHYDROLASE"/>
    <property type="match status" value="1"/>
</dbReference>
<dbReference type="EMBL" id="CP014646">
    <property type="protein sequence ID" value="AMO35764.1"/>
    <property type="molecule type" value="Genomic_DNA"/>
</dbReference>
<dbReference type="InterPro" id="IPR002933">
    <property type="entry name" value="Peptidase_M20"/>
</dbReference>
<keyword evidence="6" id="KW-1185">Reference proteome</keyword>
<dbReference type="GO" id="GO:0016813">
    <property type="term" value="F:hydrolase activity, acting on carbon-nitrogen (but not peptide) bonds, in linear amidines"/>
    <property type="evidence" value="ECO:0007669"/>
    <property type="project" value="InterPro"/>
</dbReference>
<evidence type="ECO:0000259" key="4">
    <source>
        <dbReference type="Pfam" id="PF07687"/>
    </source>
</evidence>
<proteinExistence type="inferred from homology"/>
<dbReference type="InterPro" id="IPR010158">
    <property type="entry name" value="Amidase_Cbmase"/>
</dbReference>
<dbReference type="Gene3D" id="3.40.630.10">
    <property type="entry name" value="Zn peptidases"/>
    <property type="match status" value="1"/>
</dbReference>
<evidence type="ECO:0000313" key="5">
    <source>
        <dbReference type="EMBL" id="AMO35764.1"/>
    </source>
</evidence>
<dbReference type="AlphaFoldDB" id="A0A140IDD9"/>
<dbReference type="GO" id="GO:0046872">
    <property type="term" value="F:metal ion binding"/>
    <property type="evidence" value="ECO:0007669"/>
    <property type="project" value="UniProtKB-KW"/>
</dbReference>
<feature type="binding site" evidence="3">
    <location>
        <position position="109"/>
    </location>
    <ligand>
        <name>Zn(2+)</name>
        <dbReference type="ChEBI" id="CHEBI:29105"/>
        <label>1</label>
    </ligand>
</feature>
<sequence length="426" mass="45336">MRAANTRPSLSEEARQAMAQVDGSRLIGMQRTLASFGGREDGGVAREALTATEREARRWLIQQVSGPRYSWHVDAAANLFLRRAGTDDSLPPVMTGSHIDTQPVGGWLDGAYGVIAGLEALLALDSAGIDTRHPIELAIWTNEEGSRFSPGAMGSSAFAEPASLAAFLGSTDASGVRFETERDATVAATPEALNVPLGRPVRAYLEAHIEQGPILEVSGCKLGIVTGIQGVRWFEITVCGSSAHAGTTPLDDRRDALMTAARMVARIGDRAASLEDPALRVTVGRFDTAPGAINTVADRVTFTIDLRHPEEARLAAFEHHIREIVAQGTGRCTAEVRRLMQRTPTVFADEVVSIVEAAVATSGEPSYRLVSGAFHDAMHLADVCPTGMLFVPSHRGISHNAAENTDETDLIAGARILAAVLTELAC</sequence>
<feature type="binding site" evidence="3">
    <location>
        <position position="109"/>
    </location>
    <ligand>
        <name>Zn(2+)</name>
        <dbReference type="ChEBI" id="CHEBI:29105"/>
        <label>2</label>
    </ligand>
</feature>
<evidence type="ECO:0000313" key="6">
    <source>
        <dbReference type="Proteomes" id="UP000036902"/>
    </source>
</evidence>
<reference evidence="6" key="1">
    <citation type="submission" date="2016-03" db="EMBL/GenBank/DDBJ databases">
        <authorList>
            <person name="Ma C."/>
            <person name="Zhou S."/>
            <person name="Yang G."/>
        </authorList>
    </citation>
    <scope>NUCLEOTIDE SEQUENCE [LARGE SCALE GENOMIC DNA]</scope>
    <source>
        <strain evidence="6">SgZ-1</strain>
    </source>
</reference>
<dbReference type="KEGG" id="thu:AC731_001665"/>
<feature type="binding site" evidence="3">
    <location>
        <position position="399"/>
    </location>
    <ligand>
        <name>Zn(2+)</name>
        <dbReference type="ChEBI" id="CHEBI:29105"/>
        <label>2</label>
    </ligand>
</feature>
<dbReference type="Pfam" id="PF01546">
    <property type="entry name" value="Peptidase_M20"/>
    <property type="match status" value="1"/>
</dbReference>
<dbReference type="SUPFAM" id="SSF55031">
    <property type="entry name" value="Bacterial exopeptidase dimerisation domain"/>
    <property type="match status" value="1"/>
</dbReference>
<dbReference type="Gene3D" id="3.30.70.360">
    <property type="match status" value="1"/>
</dbReference>
<evidence type="ECO:0000256" key="1">
    <source>
        <dbReference type="ARBA" id="ARBA00006153"/>
    </source>
</evidence>
<dbReference type="NCBIfam" id="TIGR01879">
    <property type="entry name" value="hydantase"/>
    <property type="match status" value="1"/>
</dbReference>
<dbReference type="PIRSF" id="PIRSF001235">
    <property type="entry name" value="Amidase_carbamoylase"/>
    <property type="match status" value="1"/>
</dbReference>
<name>A0A140IDD9_9RHOO</name>
<dbReference type="Pfam" id="PF07687">
    <property type="entry name" value="M20_dimer"/>
    <property type="match status" value="1"/>
</dbReference>
<feature type="binding site" evidence="3">
    <location>
        <position position="98"/>
    </location>
    <ligand>
        <name>Zn(2+)</name>
        <dbReference type="ChEBI" id="CHEBI:29105"/>
        <label>1</label>
    </ligand>
</feature>
<protein>
    <recommendedName>
        <fullName evidence="4">Peptidase M20 dimerisation domain-containing protein</fullName>
    </recommendedName>
</protein>
<evidence type="ECO:0000256" key="3">
    <source>
        <dbReference type="PIRSR" id="PIRSR001235-1"/>
    </source>
</evidence>
<keyword evidence="3" id="KW-0479">Metal-binding</keyword>
<feature type="binding site" evidence="3">
    <location>
        <position position="208"/>
    </location>
    <ligand>
        <name>Zn(2+)</name>
        <dbReference type="ChEBI" id="CHEBI:29105"/>
        <label>1</label>
    </ligand>
</feature>
<dbReference type="Proteomes" id="UP000036902">
    <property type="component" value="Chromosome"/>
</dbReference>
<accession>A0A140IDD9</accession>
<dbReference type="InterPro" id="IPR036264">
    <property type="entry name" value="Bact_exopeptidase_dim_dom"/>
</dbReference>
<keyword evidence="3" id="KW-0862">Zinc</keyword>
<comment type="cofactor">
    <cofactor evidence="3">
        <name>Zn(2+)</name>
        <dbReference type="ChEBI" id="CHEBI:29105"/>
    </cofactor>
    <text evidence="3">Binds 2 Zn(2+) ions per subunit.</text>
</comment>
<gene>
    <name evidence="5" type="ORF">AC731_001665</name>
</gene>
<comment type="similarity">
    <text evidence="1">Belongs to the peptidase M20 family.</text>
</comment>
<dbReference type="PANTHER" id="PTHR32494">
    <property type="entry name" value="ALLANTOATE DEIMINASE-RELATED"/>
    <property type="match status" value="1"/>
</dbReference>
<evidence type="ECO:0000256" key="2">
    <source>
        <dbReference type="ARBA" id="ARBA00022801"/>
    </source>
</evidence>
<keyword evidence="2" id="KW-0378">Hydrolase</keyword>
<dbReference type="CDD" id="cd03884">
    <property type="entry name" value="M20_bAS"/>
    <property type="match status" value="1"/>
</dbReference>
<feature type="domain" description="Peptidase M20 dimerisation" evidence="4">
    <location>
        <begin position="227"/>
        <end position="327"/>
    </location>
</feature>
<organism evidence="5 6">
    <name type="scientific">Thauera humireducens</name>
    <dbReference type="NCBI Taxonomy" id="1134435"/>
    <lineage>
        <taxon>Bacteria</taxon>
        <taxon>Pseudomonadati</taxon>
        <taxon>Pseudomonadota</taxon>
        <taxon>Betaproteobacteria</taxon>
        <taxon>Rhodocyclales</taxon>
        <taxon>Zoogloeaceae</taxon>
        <taxon>Thauera</taxon>
    </lineage>
</organism>
<dbReference type="SUPFAM" id="SSF53187">
    <property type="entry name" value="Zn-dependent exopeptidases"/>
    <property type="match status" value="1"/>
</dbReference>
<dbReference type="STRING" id="1134435.AC731_001665"/>